<accession>A0A1J0R8N6</accession>
<evidence type="ECO:0000256" key="6">
    <source>
        <dbReference type="ARBA" id="ARBA00023136"/>
    </source>
</evidence>
<evidence type="ECO:0000256" key="3">
    <source>
        <dbReference type="ARBA" id="ARBA00022475"/>
    </source>
</evidence>
<proteinExistence type="predicted"/>
<protein>
    <submittedName>
        <fullName evidence="14">Variant surface glycoprotein 1125.2678</fullName>
    </submittedName>
</protein>
<keyword evidence="3" id="KW-1003">Cell membrane</keyword>
<keyword evidence="7" id="KW-0325">Glycoprotein</keyword>
<organism evidence="14">
    <name type="scientific">Trypanosoma brucei</name>
    <dbReference type="NCBI Taxonomy" id="5691"/>
    <lineage>
        <taxon>Eukaryota</taxon>
        <taxon>Discoba</taxon>
        <taxon>Euglenozoa</taxon>
        <taxon>Kinetoplastea</taxon>
        <taxon>Metakinetoplastina</taxon>
        <taxon>Trypanosomatida</taxon>
        <taxon>Trypanosomatidae</taxon>
        <taxon>Trypanosoma</taxon>
    </lineage>
</organism>
<evidence type="ECO:0000259" key="12">
    <source>
        <dbReference type="Pfam" id="PF10659"/>
    </source>
</evidence>
<feature type="compositionally biased region" description="Low complexity" evidence="10">
    <location>
        <begin position="428"/>
        <end position="440"/>
    </location>
</feature>
<keyword evidence="8" id="KW-0449">Lipoprotein</keyword>
<sequence length="454" mass="48996">MKATIGPLLHRQALCLAVLAFQIVCFCNGGEGDEHENQPEFQALCHTLRLLQTGLTVPSDQQSTEITATMKWISLARDLAVANESTLTQILEAANPQPKRKLKKLQASANLAEILADINETHAEADQEVQTLKQTLKAIKTSVETANEKFLKAVGGDNTPSEIDDEGNKYFADGRQTNLFGSGASQTKNCGGALTSYSGAENARITLISDLTCLCISGVSTDKKLCGATVTNMQASTIPWTSNPSTLATKWATLMSMCPKISGEVTTERIRMALNRVRSLIGNNVRGPTNNREKTKFTLGHNSAGATGCTGDDKQTCVNYAPLFEGTGPKDIPWIKTIDAALDKVDKRQPETQTFLTNHRLLILNKTVWQTFMRESQQQQPSPAAKPTTLRKVTDTECTKNKNNKTACAEANCKWEGTTETVGTCKPKAGAETTAAGKGENNSSGRGAPDDART</sequence>
<dbReference type="Pfam" id="PF13206">
    <property type="entry name" value="VSG_B"/>
    <property type="match status" value="1"/>
</dbReference>
<evidence type="ECO:0000256" key="2">
    <source>
        <dbReference type="ARBA" id="ARBA00004609"/>
    </source>
</evidence>
<comment type="subcellular location">
    <subcellularLocation>
        <location evidence="2">Cell membrane</location>
        <topology evidence="2">Lipid-anchor</topology>
        <topology evidence="2">GPI-anchor</topology>
    </subcellularLocation>
</comment>
<comment type="function">
    <text evidence="1">VSG forms a coat on the surface of the parasite. The trypanosome evades the immune response of the host by expressing a series of antigenically distinct VSGs from an estimated 1000 VSG genes.</text>
</comment>
<dbReference type="VEuPathDB" id="TriTrypDB:Tb10.v4.0058"/>
<keyword evidence="5 11" id="KW-0732">Signal</keyword>
<evidence type="ECO:0000256" key="8">
    <source>
        <dbReference type="ARBA" id="ARBA00023288"/>
    </source>
</evidence>
<dbReference type="InterPro" id="IPR019609">
    <property type="entry name" value="Variant_surf_glycoprt_trypan_C"/>
</dbReference>
<evidence type="ECO:0000256" key="7">
    <source>
        <dbReference type="ARBA" id="ARBA00023180"/>
    </source>
</evidence>
<evidence type="ECO:0000256" key="10">
    <source>
        <dbReference type="SAM" id="MobiDB-lite"/>
    </source>
</evidence>
<evidence type="ECO:0000256" key="11">
    <source>
        <dbReference type="SAM" id="SignalP"/>
    </source>
</evidence>
<dbReference type="EMBL" id="KX700184">
    <property type="protein sequence ID" value="APD74140.1"/>
    <property type="molecule type" value="Genomic_DNA"/>
</dbReference>
<dbReference type="AlphaFoldDB" id="A0A1J0R8N6"/>
<evidence type="ECO:0000313" key="14">
    <source>
        <dbReference type="EMBL" id="APD74140.1"/>
    </source>
</evidence>
<keyword evidence="6" id="KW-0472">Membrane</keyword>
<dbReference type="VEuPathDB" id="TriTrypDB:Tb427_000095600"/>
<feature type="region of interest" description="Disordered" evidence="10">
    <location>
        <begin position="419"/>
        <end position="454"/>
    </location>
</feature>
<feature type="domain" description="Trypanosome variant surface glycoprotein C-terminal" evidence="12">
    <location>
        <begin position="398"/>
        <end position="445"/>
    </location>
</feature>
<dbReference type="GO" id="GO:0005886">
    <property type="term" value="C:plasma membrane"/>
    <property type="evidence" value="ECO:0007669"/>
    <property type="project" value="UniProtKB-SubCell"/>
</dbReference>
<feature type="domain" description="Trypanosome variant surface glycoprotein B-type N-terminal" evidence="13">
    <location>
        <begin position="31"/>
        <end position="353"/>
    </location>
</feature>
<name>A0A1J0R8N6_9TRYP</name>
<feature type="signal peptide" evidence="11">
    <location>
        <begin position="1"/>
        <end position="32"/>
    </location>
</feature>
<reference evidence="14" key="1">
    <citation type="submission" date="2016-08" db="EMBL/GenBank/DDBJ databases">
        <title>VSG repertoire of Trypanosoma brucei EATRO 1125.</title>
        <authorList>
            <person name="Cross G.A."/>
        </authorList>
    </citation>
    <scope>NUCLEOTIDE SEQUENCE</scope>
    <source>
        <strain evidence="14">EATRO 1125</strain>
    </source>
</reference>
<evidence type="ECO:0000259" key="13">
    <source>
        <dbReference type="Pfam" id="PF13206"/>
    </source>
</evidence>
<dbReference type="InterPro" id="IPR025932">
    <property type="entry name" value="Trypano_VSG_B_N_dom"/>
</dbReference>
<dbReference type="Pfam" id="PF10659">
    <property type="entry name" value="Trypan_glycop_C"/>
    <property type="match status" value="1"/>
</dbReference>
<evidence type="ECO:0000256" key="1">
    <source>
        <dbReference type="ARBA" id="ARBA00002523"/>
    </source>
</evidence>
<keyword evidence="4" id="KW-0336">GPI-anchor</keyword>
<dbReference type="GO" id="GO:0098552">
    <property type="term" value="C:side of membrane"/>
    <property type="evidence" value="ECO:0007669"/>
    <property type="project" value="UniProtKB-KW"/>
</dbReference>
<evidence type="ECO:0000256" key="5">
    <source>
        <dbReference type="ARBA" id="ARBA00022729"/>
    </source>
</evidence>
<feature type="coiled-coil region" evidence="9">
    <location>
        <begin position="115"/>
        <end position="149"/>
    </location>
</feature>
<evidence type="ECO:0000256" key="9">
    <source>
        <dbReference type="SAM" id="Coils"/>
    </source>
</evidence>
<keyword evidence="9" id="KW-0175">Coiled coil</keyword>
<evidence type="ECO:0000256" key="4">
    <source>
        <dbReference type="ARBA" id="ARBA00022622"/>
    </source>
</evidence>
<feature type="chain" id="PRO_5013221348" evidence="11">
    <location>
        <begin position="33"/>
        <end position="454"/>
    </location>
</feature>